<evidence type="ECO:0000256" key="6">
    <source>
        <dbReference type="ARBA" id="ARBA00022722"/>
    </source>
</evidence>
<evidence type="ECO:0000256" key="3">
    <source>
        <dbReference type="ARBA" id="ARBA00001946"/>
    </source>
</evidence>
<dbReference type="Gene3D" id="3.40.1350.10">
    <property type="match status" value="1"/>
</dbReference>
<dbReference type="PATRIC" id="fig|579748.3.peg.768"/>
<evidence type="ECO:0000256" key="8">
    <source>
        <dbReference type="ARBA" id="ARBA00022801"/>
    </source>
</evidence>
<evidence type="ECO:0000256" key="4">
    <source>
        <dbReference type="ARBA" id="ARBA00005533"/>
    </source>
</evidence>
<dbReference type="OrthoDB" id="9803913at2"/>
<dbReference type="InterPro" id="IPR049125">
    <property type="entry name" value="FAN1-like_WH"/>
</dbReference>
<evidence type="ECO:0000256" key="1">
    <source>
        <dbReference type="ARBA" id="ARBA00000983"/>
    </source>
</evidence>
<evidence type="ECO:0000256" key="2">
    <source>
        <dbReference type="ARBA" id="ARBA00001936"/>
    </source>
</evidence>
<comment type="similarity">
    <text evidence="4">Belongs to the FAN1 family.</text>
</comment>
<dbReference type="InterPro" id="IPR014883">
    <property type="entry name" value="VRR_NUC"/>
</dbReference>
<feature type="domain" description="VRR-NUC" evidence="11">
    <location>
        <begin position="424"/>
        <end position="536"/>
    </location>
</feature>
<evidence type="ECO:0000259" key="11">
    <source>
        <dbReference type="SMART" id="SM00990"/>
    </source>
</evidence>
<dbReference type="GO" id="GO:0003676">
    <property type="term" value="F:nucleic acid binding"/>
    <property type="evidence" value="ECO:0007669"/>
    <property type="project" value="InterPro"/>
</dbReference>
<proteinExistence type="inferred from homology"/>
<comment type="cofactor">
    <cofactor evidence="2">
        <name>Mn(2+)</name>
        <dbReference type="ChEBI" id="CHEBI:29035"/>
    </cofactor>
</comment>
<organism evidence="12 13">
    <name type="scientific">Vibrio galatheae</name>
    <dbReference type="NCBI Taxonomy" id="579748"/>
    <lineage>
        <taxon>Bacteria</taxon>
        <taxon>Pseudomonadati</taxon>
        <taxon>Pseudomonadota</taxon>
        <taxon>Gammaproteobacteria</taxon>
        <taxon>Vibrionales</taxon>
        <taxon>Vibrionaceae</taxon>
        <taxon>Vibrio</taxon>
    </lineage>
</organism>
<evidence type="ECO:0000256" key="10">
    <source>
        <dbReference type="ARBA" id="ARBA00023211"/>
    </source>
</evidence>
<comment type="caution">
    <text evidence="12">The sequence shown here is derived from an EMBL/GenBank/DDBJ whole genome shotgun (WGS) entry which is preliminary data.</text>
</comment>
<dbReference type="SMART" id="SM00990">
    <property type="entry name" value="VRR_NUC"/>
    <property type="match status" value="1"/>
</dbReference>
<evidence type="ECO:0000256" key="7">
    <source>
        <dbReference type="ARBA" id="ARBA00022723"/>
    </source>
</evidence>
<dbReference type="RefSeq" id="WP_045954379.1">
    <property type="nucleotide sequence ID" value="NZ_JXXV01000007.1"/>
</dbReference>
<dbReference type="InterPro" id="IPR033315">
    <property type="entry name" value="Fan1-like"/>
</dbReference>
<evidence type="ECO:0000256" key="5">
    <source>
        <dbReference type="ARBA" id="ARBA00012029"/>
    </source>
</evidence>
<dbReference type="PANTHER" id="PTHR15749">
    <property type="entry name" value="FANCONI-ASSOCIATED NUCLEASE 1"/>
    <property type="match status" value="1"/>
</dbReference>
<comment type="cofactor">
    <cofactor evidence="3">
        <name>Mg(2+)</name>
        <dbReference type="ChEBI" id="CHEBI:18420"/>
    </cofactor>
</comment>
<dbReference type="GO" id="GO:0046872">
    <property type="term" value="F:metal ion binding"/>
    <property type="evidence" value="ECO:0007669"/>
    <property type="project" value="UniProtKB-KW"/>
</dbReference>
<evidence type="ECO:0000313" key="13">
    <source>
        <dbReference type="Proteomes" id="UP000033673"/>
    </source>
</evidence>
<evidence type="ECO:0000256" key="9">
    <source>
        <dbReference type="ARBA" id="ARBA00022842"/>
    </source>
</evidence>
<dbReference type="GO" id="GO:0004528">
    <property type="term" value="F:phosphodiesterase I activity"/>
    <property type="evidence" value="ECO:0007669"/>
    <property type="project" value="UniProtKB-EC"/>
</dbReference>
<dbReference type="Proteomes" id="UP000033673">
    <property type="component" value="Unassembled WGS sequence"/>
</dbReference>
<accession>A0A0F4NNC8</accession>
<gene>
    <name evidence="12" type="ORF">TW81_03695</name>
</gene>
<comment type="catalytic activity">
    <reaction evidence="1">
        <text>Hydrolytically removes 5'-nucleotides successively from the 3'-hydroxy termini of 3'-hydroxy-terminated oligonucleotides.</text>
        <dbReference type="EC" id="3.1.4.1"/>
    </reaction>
</comment>
<name>A0A0F4NNC8_9VIBR</name>
<keyword evidence="6" id="KW-0540">Nuclease</keyword>
<sequence length="539" mass="62785">MSNTIELASGYYLDNFFKLTEHAQTWYADLLTPSEHQWLVEFAQLDKQSQCLLVRFYSRRGEWFRSDKLSYSEIPNIDQCLRTLAKCGFISLNPSLTSQQLATHLLTKPEILSLYPNLVKALKKEQLIASIPSEDITDTTRLGFDVIQLESAHMIELFLTLFFANTHQDLSQFVLDDLGLHQFERYQLSKARRFFATREQIDRLIELSQIANLYWQSDRKNKANLDTLLAAIPDPVDHDYVDRKREHMLNDIARDYERLNHLESALALFEQTKLPPSRERRARILDKLNEDNALSDIVTQMLEQPVDVSEHEVAQKLMQRVKRKQGLKVPRAIKPKCKQYHLALNLSQQRVELATKAHFESLGWTVFYCENALLNGLLGLALWDAIFAPIEGAFINAYQHRPLDLYHGDFTHKRHSLITHALERIEQGHTEHLLEVYQSKFSISNPFVQWAYLDETLLTLALQNIPHHTLVALFKVQLSDLKLYRNGMPDLIAFKDGQFKWIEVKGPGDKLQDNQWRWIKEFERLKVPMSVAYVENKSV</sequence>
<reference evidence="12 13" key="1">
    <citation type="journal article" date="2015" name="BMC Genomics">
        <title>Genome mining reveals unlocked bioactive potential of marine Gram-negative bacteria.</title>
        <authorList>
            <person name="Machado H."/>
            <person name="Sonnenschein E.C."/>
            <person name="Melchiorsen J."/>
            <person name="Gram L."/>
        </authorList>
    </citation>
    <scope>NUCLEOTIDE SEQUENCE [LARGE SCALE GENOMIC DNA]</scope>
    <source>
        <strain evidence="12 13">S2757</strain>
    </source>
</reference>
<dbReference type="EMBL" id="JXXV01000007">
    <property type="protein sequence ID" value="KJY84642.1"/>
    <property type="molecule type" value="Genomic_DNA"/>
</dbReference>
<dbReference type="AlphaFoldDB" id="A0A0F4NNC8"/>
<dbReference type="InterPro" id="IPR011856">
    <property type="entry name" value="tRNA_endonuc-like_dom_sf"/>
</dbReference>
<dbReference type="Pfam" id="PF21315">
    <property type="entry name" value="FAN1_HTH"/>
    <property type="match status" value="1"/>
</dbReference>
<keyword evidence="10" id="KW-0464">Manganese</keyword>
<dbReference type="Pfam" id="PF08774">
    <property type="entry name" value="VRR_NUC"/>
    <property type="match status" value="1"/>
</dbReference>
<keyword evidence="13" id="KW-1185">Reference proteome</keyword>
<keyword evidence="8" id="KW-0378">Hydrolase</keyword>
<dbReference type="EC" id="3.1.4.1" evidence="5"/>
<dbReference type="GO" id="GO:0036297">
    <property type="term" value="P:interstrand cross-link repair"/>
    <property type="evidence" value="ECO:0007669"/>
    <property type="project" value="InterPro"/>
</dbReference>
<protein>
    <recommendedName>
        <fullName evidence="5">phosphodiesterase I</fullName>
        <ecNumber evidence="5">3.1.4.1</ecNumber>
    </recommendedName>
</protein>
<dbReference type="STRING" id="579748.TW81_03695"/>
<evidence type="ECO:0000313" key="12">
    <source>
        <dbReference type="EMBL" id="KJY84642.1"/>
    </source>
</evidence>
<keyword evidence="9" id="KW-0460">Magnesium</keyword>
<dbReference type="PANTHER" id="PTHR15749:SF4">
    <property type="entry name" value="FANCONI-ASSOCIATED NUCLEASE 1"/>
    <property type="match status" value="1"/>
</dbReference>
<keyword evidence="7" id="KW-0479">Metal-binding</keyword>